<dbReference type="Pfam" id="PF00620">
    <property type="entry name" value="RhoGAP"/>
    <property type="match status" value="1"/>
</dbReference>
<evidence type="ECO:0000259" key="3">
    <source>
        <dbReference type="PROSITE" id="PS50003"/>
    </source>
</evidence>
<dbReference type="KEGG" id="dpx:DAPPUDRAFT_42714"/>
<dbReference type="GO" id="GO:0007165">
    <property type="term" value="P:signal transduction"/>
    <property type="evidence" value="ECO:0007669"/>
    <property type="project" value="InterPro"/>
</dbReference>
<evidence type="ECO:0000256" key="1">
    <source>
        <dbReference type="ARBA" id="ARBA00022468"/>
    </source>
</evidence>
<gene>
    <name evidence="6" type="ORF">DAPPUDRAFT_42714</name>
</gene>
<dbReference type="InterPro" id="IPR011993">
    <property type="entry name" value="PH-like_dom_sf"/>
</dbReference>
<dbReference type="Gene3D" id="2.60.40.150">
    <property type="entry name" value="C2 domain"/>
    <property type="match status" value="1"/>
</dbReference>
<feature type="domain" description="Rho-GAP" evidence="5">
    <location>
        <begin position="333"/>
        <end position="529"/>
    </location>
</feature>
<dbReference type="SUPFAM" id="SSF49562">
    <property type="entry name" value="C2 domain (Calcium/lipid-binding domain, CaLB)"/>
    <property type="match status" value="1"/>
</dbReference>
<dbReference type="SUPFAM" id="SSF50729">
    <property type="entry name" value="PH domain-like"/>
    <property type="match status" value="1"/>
</dbReference>
<evidence type="ECO:0000259" key="4">
    <source>
        <dbReference type="PROSITE" id="PS50004"/>
    </source>
</evidence>
<dbReference type="EMBL" id="GL732526">
    <property type="protein sequence ID" value="EFX88310.1"/>
    <property type="molecule type" value="Genomic_DNA"/>
</dbReference>
<dbReference type="PhylomeDB" id="E9FX88"/>
<evidence type="ECO:0000259" key="5">
    <source>
        <dbReference type="PROSITE" id="PS50238"/>
    </source>
</evidence>
<keyword evidence="2" id="KW-0344">Guanine-nucleotide releasing factor</keyword>
<dbReference type="SMART" id="SM00324">
    <property type="entry name" value="RhoGAP"/>
    <property type="match status" value="1"/>
</dbReference>
<evidence type="ECO:0000256" key="2">
    <source>
        <dbReference type="ARBA" id="ARBA00022658"/>
    </source>
</evidence>
<evidence type="ECO:0000313" key="7">
    <source>
        <dbReference type="Proteomes" id="UP000000305"/>
    </source>
</evidence>
<sequence length="536" mass="60311">MQRHLVKNGFLVELQPDGKRKQRHCFLFTDLIVCTKYKGSAGNLEIKWYLPLAQVSVSTDDSASKLNISALTNVASLRSQAAAVRTQMERSAAGSDRQRKKLASLEAKLLLDSPNLPLKISYKPKGTCSKSSQSFTFLLSSEFERTLWVEAAETLKRNIERLPVVYLQPEEVENHIRACRTAVEPLVGLVKSLAVQAIGGELQVVVHSLRGLTKHCDVYVVFELDSYGHYFHKARTKMAIKSLEPRWEEDFHIDLEGARGMRILLYEEDAKQNAILRGKAEIEVCVSLPYSLSVAEAIPAEDLSLCLSFRYVSHDVTLRRPALRGNSLTIFGVPIEEVSHREKRTIPHIISCCVREVERRGLEELGIYRVSGLATDIAKLRKTFDTRGVDWDTVLKDVDVNSISGLLKLYLRQLPEALFTDRLYPHFLQDIAITSDVGARNLAILFSSLPQLNQTVIVYLLDHLICVNCKEVKNKMSLHNLATVFGPTLLRPAPTETPDSLDQLAMGTIDVMAQAGILHYFLLRRARRLPIQYPPV</sequence>
<dbReference type="InterPro" id="IPR001849">
    <property type="entry name" value="PH_domain"/>
</dbReference>
<dbReference type="OrthoDB" id="2155291at2759"/>
<dbReference type="SMART" id="SM00233">
    <property type="entry name" value="PH"/>
    <property type="match status" value="1"/>
</dbReference>
<dbReference type="InParanoid" id="E9FX88"/>
<feature type="domain" description="C2" evidence="4">
    <location>
        <begin position="181"/>
        <end position="307"/>
    </location>
</feature>
<dbReference type="InterPro" id="IPR035892">
    <property type="entry name" value="C2_domain_sf"/>
</dbReference>
<dbReference type="PANTHER" id="PTHR23182:SF1">
    <property type="entry name" value="RHO GTPASE ACTIVATING PROTEIN AT 1A, ISOFORM E"/>
    <property type="match status" value="1"/>
</dbReference>
<dbReference type="InterPro" id="IPR008936">
    <property type="entry name" value="Rho_GTPase_activation_prot"/>
</dbReference>
<dbReference type="SMART" id="SM00239">
    <property type="entry name" value="C2"/>
    <property type="match status" value="1"/>
</dbReference>
<dbReference type="PANTHER" id="PTHR23182">
    <property type="entry name" value="BREAKPOINT CLUSTER REGION PROTEIN BCR"/>
    <property type="match status" value="1"/>
</dbReference>
<feature type="domain" description="PH" evidence="3">
    <location>
        <begin position="4"/>
        <end position="157"/>
    </location>
</feature>
<keyword evidence="7" id="KW-1185">Reference proteome</keyword>
<dbReference type="SUPFAM" id="SSF48350">
    <property type="entry name" value="GTPase activation domain, GAP"/>
    <property type="match status" value="1"/>
</dbReference>
<name>E9FX88_DAPPU</name>
<dbReference type="Gene3D" id="2.30.29.30">
    <property type="entry name" value="Pleckstrin-homology domain (PH domain)/Phosphotyrosine-binding domain (PTB)"/>
    <property type="match status" value="1"/>
</dbReference>
<proteinExistence type="predicted"/>
<dbReference type="GO" id="GO:0005096">
    <property type="term" value="F:GTPase activator activity"/>
    <property type="evidence" value="ECO:0007669"/>
    <property type="project" value="UniProtKB-KW"/>
</dbReference>
<dbReference type="InterPro" id="IPR000198">
    <property type="entry name" value="RhoGAP_dom"/>
</dbReference>
<dbReference type="InterPro" id="IPR037769">
    <property type="entry name" value="Abr/Bcr"/>
</dbReference>
<dbReference type="Gene3D" id="1.10.555.10">
    <property type="entry name" value="Rho GTPase activation protein"/>
    <property type="match status" value="1"/>
</dbReference>
<evidence type="ECO:0000313" key="6">
    <source>
        <dbReference type="EMBL" id="EFX88310.1"/>
    </source>
</evidence>
<dbReference type="GO" id="GO:0005085">
    <property type="term" value="F:guanyl-nucleotide exchange factor activity"/>
    <property type="evidence" value="ECO:0007669"/>
    <property type="project" value="UniProtKB-KW"/>
</dbReference>
<dbReference type="InterPro" id="IPR000008">
    <property type="entry name" value="C2_dom"/>
</dbReference>
<dbReference type="Pfam" id="PF19057">
    <property type="entry name" value="PH_19"/>
    <property type="match status" value="1"/>
</dbReference>
<organism evidence="6 7">
    <name type="scientific">Daphnia pulex</name>
    <name type="common">Water flea</name>
    <dbReference type="NCBI Taxonomy" id="6669"/>
    <lineage>
        <taxon>Eukaryota</taxon>
        <taxon>Metazoa</taxon>
        <taxon>Ecdysozoa</taxon>
        <taxon>Arthropoda</taxon>
        <taxon>Crustacea</taxon>
        <taxon>Branchiopoda</taxon>
        <taxon>Diplostraca</taxon>
        <taxon>Cladocera</taxon>
        <taxon>Anomopoda</taxon>
        <taxon>Daphniidae</taxon>
        <taxon>Daphnia</taxon>
    </lineage>
</organism>
<keyword evidence="1" id="KW-0343">GTPase activation</keyword>
<dbReference type="AlphaFoldDB" id="E9FX88"/>
<dbReference type="Pfam" id="PF00168">
    <property type="entry name" value="C2"/>
    <property type="match status" value="1"/>
</dbReference>
<dbReference type="PROSITE" id="PS50004">
    <property type="entry name" value="C2"/>
    <property type="match status" value="1"/>
</dbReference>
<dbReference type="HOGENOM" id="CLU_004000_1_0_1"/>
<reference evidence="6 7" key="1">
    <citation type="journal article" date="2011" name="Science">
        <title>The ecoresponsive genome of Daphnia pulex.</title>
        <authorList>
            <person name="Colbourne J.K."/>
            <person name="Pfrender M.E."/>
            <person name="Gilbert D."/>
            <person name="Thomas W.K."/>
            <person name="Tucker A."/>
            <person name="Oakley T.H."/>
            <person name="Tokishita S."/>
            <person name="Aerts A."/>
            <person name="Arnold G.J."/>
            <person name="Basu M.K."/>
            <person name="Bauer D.J."/>
            <person name="Caceres C.E."/>
            <person name="Carmel L."/>
            <person name="Casola C."/>
            <person name="Choi J.H."/>
            <person name="Detter J.C."/>
            <person name="Dong Q."/>
            <person name="Dusheyko S."/>
            <person name="Eads B.D."/>
            <person name="Frohlich T."/>
            <person name="Geiler-Samerotte K.A."/>
            <person name="Gerlach D."/>
            <person name="Hatcher P."/>
            <person name="Jogdeo S."/>
            <person name="Krijgsveld J."/>
            <person name="Kriventseva E.V."/>
            <person name="Kultz D."/>
            <person name="Laforsch C."/>
            <person name="Lindquist E."/>
            <person name="Lopez J."/>
            <person name="Manak J.R."/>
            <person name="Muller J."/>
            <person name="Pangilinan J."/>
            <person name="Patwardhan R.P."/>
            <person name="Pitluck S."/>
            <person name="Pritham E.J."/>
            <person name="Rechtsteiner A."/>
            <person name="Rho M."/>
            <person name="Rogozin I.B."/>
            <person name="Sakarya O."/>
            <person name="Salamov A."/>
            <person name="Schaack S."/>
            <person name="Shapiro H."/>
            <person name="Shiga Y."/>
            <person name="Skalitzky C."/>
            <person name="Smith Z."/>
            <person name="Souvorov A."/>
            <person name="Sung W."/>
            <person name="Tang Z."/>
            <person name="Tsuchiya D."/>
            <person name="Tu H."/>
            <person name="Vos H."/>
            <person name="Wang M."/>
            <person name="Wolf Y.I."/>
            <person name="Yamagata H."/>
            <person name="Yamada T."/>
            <person name="Ye Y."/>
            <person name="Shaw J.R."/>
            <person name="Andrews J."/>
            <person name="Crease T.J."/>
            <person name="Tang H."/>
            <person name="Lucas S.M."/>
            <person name="Robertson H.M."/>
            <person name="Bork P."/>
            <person name="Koonin E.V."/>
            <person name="Zdobnov E.M."/>
            <person name="Grigoriev I.V."/>
            <person name="Lynch M."/>
            <person name="Boore J.L."/>
        </authorList>
    </citation>
    <scope>NUCLEOTIDE SEQUENCE [LARGE SCALE GENOMIC DNA]</scope>
</reference>
<dbReference type="Proteomes" id="UP000000305">
    <property type="component" value="Unassembled WGS sequence"/>
</dbReference>
<evidence type="ECO:0008006" key="8">
    <source>
        <dbReference type="Google" id="ProtNLM"/>
    </source>
</evidence>
<accession>E9FX88</accession>
<protein>
    <recommendedName>
        <fullName evidence="8">Rho-GAP domain-containing protein</fullName>
    </recommendedName>
</protein>
<dbReference type="OMA" id="VSFASCH"/>
<dbReference type="PROSITE" id="PS50238">
    <property type="entry name" value="RHOGAP"/>
    <property type="match status" value="1"/>
</dbReference>
<dbReference type="STRING" id="6669.E9FX88"/>
<dbReference type="PROSITE" id="PS50003">
    <property type="entry name" value="PH_DOMAIN"/>
    <property type="match status" value="1"/>
</dbReference>
<dbReference type="eggNOG" id="KOG4269">
    <property type="taxonomic scope" value="Eukaryota"/>
</dbReference>